<evidence type="ECO:0000256" key="1">
    <source>
        <dbReference type="SAM" id="MobiDB-lite"/>
    </source>
</evidence>
<feature type="compositionally biased region" description="Polar residues" evidence="1">
    <location>
        <begin position="219"/>
        <end position="233"/>
    </location>
</feature>
<comment type="caution">
    <text evidence="2">The sequence shown here is derived from an EMBL/GenBank/DDBJ whole genome shotgun (WGS) entry which is preliminary data.</text>
</comment>
<feature type="region of interest" description="Disordered" evidence="1">
    <location>
        <begin position="158"/>
        <end position="269"/>
    </location>
</feature>
<organism evidence="2 3">
    <name type="scientific">Purpureocillium lilacinum</name>
    <name type="common">Paecilomyces lilacinus</name>
    <dbReference type="NCBI Taxonomy" id="33203"/>
    <lineage>
        <taxon>Eukaryota</taxon>
        <taxon>Fungi</taxon>
        <taxon>Dikarya</taxon>
        <taxon>Ascomycota</taxon>
        <taxon>Pezizomycotina</taxon>
        <taxon>Sordariomycetes</taxon>
        <taxon>Hypocreomycetidae</taxon>
        <taxon>Hypocreales</taxon>
        <taxon>Ophiocordycipitaceae</taxon>
        <taxon>Purpureocillium</taxon>
    </lineage>
</organism>
<feature type="compositionally biased region" description="Polar residues" evidence="1">
    <location>
        <begin position="196"/>
        <end position="208"/>
    </location>
</feature>
<reference evidence="2 3" key="1">
    <citation type="submission" date="2016-02" db="EMBL/GenBank/DDBJ databases">
        <title>Biosynthesis of antibiotic leucinostatins and their inhibition on Phytophthora in bio-control Purpureocillium lilacinum.</title>
        <authorList>
            <person name="Wang G."/>
            <person name="Liu Z."/>
            <person name="Lin R."/>
            <person name="Li E."/>
            <person name="Mao Z."/>
            <person name="Ling J."/>
            <person name="Yin W."/>
            <person name="Xie B."/>
        </authorList>
    </citation>
    <scope>NUCLEOTIDE SEQUENCE [LARGE SCALE GENOMIC DNA]</scope>
    <source>
        <strain evidence="2">PLFJ-1</strain>
    </source>
</reference>
<evidence type="ECO:0000313" key="2">
    <source>
        <dbReference type="EMBL" id="OAQ77892.1"/>
    </source>
</evidence>
<gene>
    <name evidence="2" type="ORF">VFPFJ_10259</name>
</gene>
<protein>
    <submittedName>
        <fullName evidence="2">Uncharacterized protein</fullName>
    </submittedName>
</protein>
<dbReference type="Proteomes" id="UP000078340">
    <property type="component" value="Unassembled WGS sequence"/>
</dbReference>
<evidence type="ECO:0000313" key="3">
    <source>
        <dbReference type="Proteomes" id="UP000078340"/>
    </source>
</evidence>
<dbReference type="AlphaFoldDB" id="A0A179GJA8"/>
<proteinExistence type="predicted"/>
<sequence length="335" mass="35638">MCPLTELCRGLRFVCCNTAYFQGSSETYHGCLAKIPVLRLYLKYSSLGSSLNRTMHGPVPSNGEATVLALARQAPIIVLVGRELGDSSTNPDPRCAVWGGLQRPRRPSRVQMFNLGRPTGTPEVTLLTPCTPSRVPGCYLIILEDGCSEVPACGGHSGFKDAPGGSDRPGRQAVSQRGYLRVQSVPSRWPGRASPLSRSFRQVQRQQNSRAPAAPSAATGPTNQPKSPSTSSGPVPGHPRFEAITDCFPLSPSSSRVPPRPRHTASTTANSAAPAAFFYTEYASRDAPRATGEWLALKVLLSPRTPPAPSGPEEATTRPPHHTTSPCPSLPAPSG</sequence>
<dbReference type="EMBL" id="LSBI01000012">
    <property type="protein sequence ID" value="OAQ77892.1"/>
    <property type="molecule type" value="Genomic_DNA"/>
</dbReference>
<name>A0A179GJA8_PURLI</name>
<feature type="compositionally biased region" description="Low complexity" evidence="1">
    <location>
        <begin position="209"/>
        <end position="218"/>
    </location>
</feature>
<feature type="region of interest" description="Disordered" evidence="1">
    <location>
        <begin position="302"/>
        <end position="335"/>
    </location>
</feature>
<accession>A0A179GJA8</accession>